<proteinExistence type="predicted"/>
<evidence type="ECO:0000313" key="2">
    <source>
        <dbReference type="Proteomes" id="UP000016930"/>
    </source>
</evidence>
<keyword evidence="2" id="KW-1185">Reference proteome</keyword>
<feature type="non-terminal residue" evidence="1">
    <location>
        <position position="157"/>
    </location>
</feature>
<protein>
    <submittedName>
        <fullName evidence="1">Uncharacterized protein</fullName>
    </submittedName>
</protein>
<dbReference type="HOGENOM" id="CLU_118656_2_0_1"/>
<feature type="non-terminal residue" evidence="1">
    <location>
        <position position="1"/>
    </location>
</feature>
<accession>M2R9X2</accession>
<dbReference type="Proteomes" id="UP000016930">
    <property type="component" value="Unassembled WGS sequence"/>
</dbReference>
<evidence type="ECO:0000313" key="1">
    <source>
        <dbReference type="EMBL" id="EMD41220.1"/>
    </source>
</evidence>
<dbReference type="STRING" id="914234.M2R9X2"/>
<name>M2R9X2_CERS8</name>
<dbReference type="OrthoDB" id="2803783at2759"/>
<organism evidence="1 2">
    <name type="scientific">Ceriporiopsis subvermispora (strain B)</name>
    <name type="common">White-rot fungus</name>
    <name type="synonym">Gelatoporia subvermispora</name>
    <dbReference type="NCBI Taxonomy" id="914234"/>
    <lineage>
        <taxon>Eukaryota</taxon>
        <taxon>Fungi</taxon>
        <taxon>Dikarya</taxon>
        <taxon>Basidiomycota</taxon>
        <taxon>Agaricomycotina</taxon>
        <taxon>Agaricomycetes</taxon>
        <taxon>Polyporales</taxon>
        <taxon>Gelatoporiaceae</taxon>
        <taxon>Gelatoporia</taxon>
    </lineage>
</organism>
<dbReference type="EMBL" id="KB445791">
    <property type="protein sequence ID" value="EMD41220.1"/>
    <property type="molecule type" value="Genomic_DNA"/>
</dbReference>
<gene>
    <name evidence="1" type="ORF">CERSUDRAFT_34420</name>
</gene>
<sequence length="157" mass="17490">PPPRDYVPPTDINVPEFEAPRWLKDAQTYLCSLNLGGAWQNAVLLWMQMEKSMGPTSAGRLGCVETRPEELSKWVTSGHCFDKIPSVEEAKTYGTIWMSWWRALQPKWRQSTSAKASLPAAVYEHPSNDWTSLKKGGPVGFVVVLTGLAMWGTAAPR</sequence>
<dbReference type="AlphaFoldDB" id="M2R9X2"/>
<reference evidence="1 2" key="1">
    <citation type="journal article" date="2012" name="Proc. Natl. Acad. Sci. U.S.A.">
        <title>Comparative genomics of Ceriporiopsis subvermispora and Phanerochaete chrysosporium provide insight into selective ligninolysis.</title>
        <authorList>
            <person name="Fernandez-Fueyo E."/>
            <person name="Ruiz-Duenas F.J."/>
            <person name="Ferreira P."/>
            <person name="Floudas D."/>
            <person name="Hibbett D.S."/>
            <person name="Canessa P."/>
            <person name="Larrondo L.F."/>
            <person name="James T.Y."/>
            <person name="Seelenfreund D."/>
            <person name="Lobos S."/>
            <person name="Polanco R."/>
            <person name="Tello M."/>
            <person name="Honda Y."/>
            <person name="Watanabe T."/>
            <person name="Watanabe T."/>
            <person name="Ryu J.S."/>
            <person name="Kubicek C.P."/>
            <person name="Schmoll M."/>
            <person name="Gaskell J."/>
            <person name="Hammel K.E."/>
            <person name="St John F.J."/>
            <person name="Vanden Wymelenberg A."/>
            <person name="Sabat G."/>
            <person name="Splinter BonDurant S."/>
            <person name="Syed K."/>
            <person name="Yadav J.S."/>
            <person name="Doddapaneni H."/>
            <person name="Subramanian V."/>
            <person name="Lavin J.L."/>
            <person name="Oguiza J.A."/>
            <person name="Perez G."/>
            <person name="Pisabarro A.G."/>
            <person name="Ramirez L."/>
            <person name="Santoyo F."/>
            <person name="Master E."/>
            <person name="Coutinho P.M."/>
            <person name="Henrissat B."/>
            <person name="Lombard V."/>
            <person name="Magnuson J.K."/>
            <person name="Kuees U."/>
            <person name="Hori C."/>
            <person name="Igarashi K."/>
            <person name="Samejima M."/>
            <person name="Held B.W."/>
            <person name="Barry K.W."/>
            <person name="LaButti K.M."/>
            <person name="Lapidus A."/>
            <person name="Lindquist E.A."/>
            <person name="Lucas S.M."/>
            <person name="Riley R."/>
            <person name="Salamov A.A."/>
            <person name="Hoffmeister D."/>
            <person name="Schwenk D."/>
            <person name="Hadar Y."/>
            <person name="Yarden O."/>
            <person name="de Vries R.P."/>
            <person name="Wiebenga A."/>
            <person name="Stenlid J."/>
            <person name="Eastwood D."/>
            <person name="Grigoriev I.V."/>
            <person name="Berka R.M."/>
            <person name="Blanchette R.A."/>
            <person name="Kersten P."/>
            <person name="Martinez A.T."/>
            <person name="Vicuna R."/>
            <person name="Cullen D."/>
        </authorList>
    </citation>
    <scope>NUCLEOTIDE SEQUENCE [LARGE SCALE GENOMIC DNA]</scope>
    <source>
        <strain evidence="1 2">B</strain>
    </source>
</reference>